<protein>
    <recommendedName>
        <fullName evidence="6">Urease accessory protein UreH-like transmembrane domain-containing protein</fullName>
    </recommendedName>
</protein>
<keyword evidence="1" id="KW-0472">Membrane</keyword>
<evidence type="ECO:0000259" key="3">
    <source>
        <dbReference type="Pfam" id="PF13473"/>
    </source>
</evidence>
<reference evidence="4 5" key="1">
    <citation type="journal article" date="2016" name="Nat. Commun.">
        <title>Thousands of microbial genomes shed light on interconnected biogeochemical processes in an aquifer system.</title>
        <authorList>
            <person name="Anantharaman K."/>
            <person name="Brown C.T."/>
            <person name="Hug L.A."/>
            <person name="Sharon I."/>
            <person name="Castelle C.J."/>
            <person name="Probst A.J."/>
            <person name="Thomas B.C."/>
            <person name="Singh A."/>
            <person name="Wilkins M.J."/>
            <person name="Karaoz U."/>
            <person name="Brodie E.L."/>
            <person name="Williams K.H."/>
            <person name="Hubbard S.S."/>
            <person name="Banfield J.F."/>
        </authorList>
    </citation>
    <scope>NUCLEOTIDE SEQUENCE [LARGE SCALE GENOMIC DNA]</scope>
</reference>
<evidence type="ECO:0000313" key="4">
    <source>
        <dbReference type="EMBL" id="OGY12203.1"/>
    </source>
</evidence>
<proteinExistence type="predicted"/>
<gene>
    <name evidence="4" type="ORF">A3D26_01310</name>
</gene>
<evidence type="ECO:0000256" key="1">
    <source>
        <dbReference type="SAM" id="Phobius"/>
    </source>
</evidence>
<evidence type="ECO:0000313" key="5">
    <source>
        <dbReference type="Proteomes" id="UP000178319"/>
    </source>
</evidence>
<name>A0A1G1VA10_9BACT</name>
<keyword evidence="1" id="KW-0812">Transmembrane</keyword>
<comment type="caution">
    <text evidence="4">The sequence shown here is derived from an EMBL/GenBank/DDBJ whole genome shotgun (WGS) entry which is preliminary data.</text>
</comment>
<dbReference type="PANTHER" id="PTHR42208">
    <property type="entry name" value="HEAVY METAL TRANSPORTER-RELATED"/>
    <property type="match status" value="1"/>
</dbReference>
<feature type="transmembrane region" description="Helical" evidence="1">
    <location>
        <begin position="124"/>
        <end position="144"/>
    </location>
</feature>
<dbReference type="EMBL" id="MHBZ01000005">
    <property type="protein sequence ID" value="OGY12203.1"/>
    <property type="molecule type" value="Genomic_DNA"/>
</dbReference>
<sequence length="348" mass="36524">MNYWAVLLTGLTVGGLSCMAVQGGLLASVVGARRRSVPQAFLATFLFLTAKLVVYTILGFALGSLGESLALPLPVVVGLQFFAGFYMIATALNLMNVHPVFRRVVIQPPPFFRRLVRGQAKSEAFFAPVFLGLATVLIPCGTTISMEALAVTTSSGFSGALTMAVFTLGTFPLFLGLGVFAGTVGKVSNSKFSWVAASLLVYLGLSSINGALVLGGSPFSFRNVQGRVVGLWQIVLNPAGDGSRVLAGESGGVQTVNGVQNAEINVYSTRYDPKYLEVKVGMPVRLDLTARGALGCTSVFVIPSLGITRSLANGVASVEFTPKKTGEILWTCSMGMYTGTIRVVANSG</sequence>
<dbReference type="Pfam" id="PF13386">
    <property type="entry name" value="DsbD_2"/>
    <property type="match status" value="1"/>
</dbReference>
<dbReference type="SUPFAM" id="SSF49503">
    <property type="entry name" value="Cupredoxins"/>
    <property type="match status" value="1"/>
</dbReference>
<feature type="domain" description="EfeO-type cupredoxin-like" evidence="3">
    <location>
        <begin position="258"/>
        <end position="341"/>
    </location>
</feature>
<dbReference type="InterPro" id="IPR008972">
    <property type="entry name" value="Cupredoxin"/>
</dbReference>
<evidence type="ECO:0000259" key="2">
    <source>
        <dbReference type="Pfam" id="PF13386"/>
    </source>
</evidence>
<feature type="transmembrane region" description="Helical" evidence="1">
    <location>
        <begin position="156"/>
        <end position="180"/>
    </location>
</feature>
<accession>A0A1G1VA10</accession>
<feature type="domain" description="Urease accessory protein UreH-like transmembrane" evidence="2">
    <location>
        <begin position="6"/>
        <end position="205"/>
    </location>
</feature>
<feature type="transmembrane region" description="Helical" evidence="1">
    <location>
        <begin position="6"/>
        <end position="29"/>
    </location>
</feature>
<feature type="transmembrane region" description="Helical" evidence="1">
    <location>
        <begin position="192"/>
        <end position="214"/>
    </location>
</feature>
<dbReference type="PANTHER" id="PTHR42208:SF1">
    <property type="entry name" value="HEAVY METAL TRANSPORTER"/>
    <property type="match status" value="1"/>
</dbReference>
<feature type="transmembrane region" description="Helical" evidence="1">
    <location>
        <begin position="69"/>
        <end position="94"/>
    </location>
</feature>
<dbReference type="InterPro" id="IPR028096">
    <property type="entry name" value="EfeO_Cupredoxin"/>
</dbReference>
<dbReference type="Gene3D" id="2.60.40.420">
    <property type="entry name" value="Cupredoxins - blue copper proteins"/>
    <property type="match status" value="1"/>
</dbReference>
<dbReference type="Proteomes" id="UP000178319">
    <property type="component" value="Unassembled WGS sequence"/>
</dbReference>
<dbReference type="STRING" id="1797516.A3D26_01310"/>
<organism evidence="4 5">
    <name type="scientific">Candidatus Blackburnbacteria bacterium RIFCSPHIGHO2_02_FULL_44_20</name>
    <dbReference type="NCBI Taxonomy" id="1797516"/>
    <lineage>
        <taxon>Bacteria</taxon>
        <taxon>Candidatus Blackburniibacteriota</taxon>
    </lineage>
</organism>
<dbReference type="Pfam" id="PF13473">
    <property type="entry name" value="Cupredoxin_1"/>
    <property type="match status" value="1"/>
</dbReference>
<dbReference type="AlphaFoldDB" id="A0A1G1VA10"/>
<evidence type="ECO:0008006" key="6">
    <source>
        <dbReference type="Google" id="ProtNLM"/>
    </source>
</evidence>
<keyword evidence="1" id="KW-1133">Transmembrane helix</keyword>
<dbReference type="InterPro" id="IPR039447">
    <property type="entry name" value="UreH-like_TM_dom"/>
</dbReference>
<feature type="transmembrane region" description="Helical" evidence="1">
    <location>
        <begin position="41"/>
        <end position="63"/>
    </location>
</feature>